<dbReference type="AlphaFoldDB" id="A0A5E4NQJ6"/>
<name>A0A5E4NQJ6_9HEMI</name>
<feature type="coiled-coil region" evidence="1">
    <location>
        <begin position="269"/>
        <end position="398"/>
    </location>
</feature>
<proteinExistence type="predicted"/>
<organism evidence="2 3">
    <name type="scientific">Cinara cedri</name>
    <dbReference type="NCBI Taxonomy" id="506608"/>
    <lineage>
        <taxon>Eukaryota</taxon>
        <taxon>Metazoa</taxon>
        <taxon>Ecdysozoa</taxon>
        <taxon>Arthropoda</taxon>
        <taxon>Hexapoda</taxon>
        <taxon>Insecta</taxon>
        <taxon>Pterygota</taxon>
        <taxon>Neoptera</taxon>
        <taxon>Paraneoptera</taxon>
        <taxon>Hemiptera</taxon>
        <taxon>Sternorrhyncha</taxon>
        <taxon>Aphidomorpha</taxon>
        <taxon>Aphidoidea</taxon>
        <taxon>Aphididae</taxon>
        <taxon>Lachninae</taxon>
        <taxon>Cinara</taxon>
    </lineage>
</organism>
<keyword evidence="1" id="KW-0175">Coiled coil</keyword>
<dbReference type="Proteomes" id="UP000325440">
    <property type="component" value="Unassembled WGS sequence"/>
</dbReference>
<evidence type="ECO:0000256" key="1">
    <source>
        <dbReference type="SAM" id="Coils"/>
    </source>
</evidence>
<reference evidence="2 3" key="1">
    <citation type="submission" date="2019-08" db="EMBL/GenBank/DDBJ databases">
        <authorList>
            <person name="Alioto T."/>
            <person name="Alioto T."/>
            <person name="Gomez Garrido J."/>
        </authorList>
    </citation>
    <scope>NUCLEOTIDE SEQUENCE [LARGE SCALE GENOMIC DNA]</scope>
</reference>
<keyword evidence="3" id="KW-1185">Reference proteome</keyword>
<feature type="coiled-coil region" evidence="1">
    <location>
        <begin position="118"/>
        <end position="187"/>
    </location>
</feature>
<dbReference type="EMBL" id="CABPRJ010002443">
    <property type="protein sequence ID" value="VVC46181.1"/>
    <property type="molecule type" value="Genomic_DNA"/>
</dbReference>
<gene>
    <name evidence="2" type="ORF">CINCED_3A012912</name>
</gene>
<evidence type="ECO:0000313" key="3">
    <source>
        <dbReference type="Proteomes" id="UP000325440"/>
    </source>
</evidence>
<evidence type="ECO:0000313" key="2">
    <source>
        <dbReference type="EMBL" id="VVC46181.1"/>
    </source>
</evidence>
<protein>
    <submittedName>
        <fullName evidence="2">Uncharacterized protein</fullName>
    </submittedName>
</protein>
<dbReference type="OrthoDB" id="6640181at2759"/>
<accession>A0A5E4NQJ6</accession>
<sequence length="474" mass="56643">MATKSNFIDSDCNTDVEKNKFLSLQFSLRKQKRQSIFDVVVLKKKELQKDLNTVSAFMEIMIKTHKAVRSQLDENFNDLCNKYQNKKKDLDKNKRYKVCLNIIVDDLYKKYEIFKCHLKKEDEENKYLEEKINKLEKCLNEEKKNITRLKDQNHNHIKFLEQKSEELAKITQELVDKTDELNKEKEVTRKLKLKFDGFIQEVDNLKLEELQQIKNTDLLKTEIEIEKNHNNEFNQIVYDQQNQEQELTEVLEAWYNKIDFLKQMIEKGNDQADISINKLREEKSNVEKEKIYLDNEVKITREELNKLVHKNENLNTHMNELQCRLDTANKNSDEKQKLSMEKIEKIHKDTKKLIIDINSKNKLIIELEEELLETKKRYKTQTEKAHNLKIQLENLKHKQNQMPIKCEKSPIIDYNDYNSSVDRVLKNATLGNEKLSTINTTIKYIGRTNNFKEKNQVYENLITKCNTFINYFTK</sequence>